<feature type="region of interest" description="Disordered" evidence="2">
    <location>
        <begin position="148"/>
        <end position="214"/>
    </location>
</feature>
<evidence type="ECO:0000256" key="1">
    <source>
        <dbReference type="SAM" id="Coils"/>
    </source>
</evidence>
<name>A0A2D3UN08_9PEZI</name>
<dbReference type="GeneID" id="35597018"/>
<dbReference type="EMBL" id="FJUY01000002">
    <property type="protein sequence ID" value="CZT15951.1"/>
    <property type="molecule type" value="Genomic_DNA"/>
</dbReference>
<dbReference type="Proteomes" id="UP000225277">
    <property type="component" value="Unassembled WGS sequence"/>
</dbReference>
<evidence type="ECO:0000313" key="3">
    <source>
        <dbReference type="EMBL" id="CZT15951.1"/>
    </source>
</evidence>
<proteinExistence type="predicted"/>
<reference evidence="3 4" key="1">
    <citation type="submission" date="2016-03" db="EMBL/GenBank/DDBJ databases">
        <authorList>
            <person name="Ploux O."/>
        </authorList>
    </citation>
    <scope>NUCLEOTIDE SEQUENCE [LARGE SCALE GENOMIC DNA]</scope>
    <source>
        <strain evidence="3 4">URUG2</strain>
    </source>
</reference>
<protein>
    <submittedName>
        <fullName evidence="3">Uncharacterized protein</fullName>
    </submittedName>
</protein>
<keyword evidence="4" id="KW-1185">Reference proteome</keyword>
<dbReference type="AlphaFoldDB" id="A0A2D3UN08"/>
<sequence length="323" mass="37002">MDYVSLPTTWQDSPAYQAYLSLDRPPKNCPPFQSSTLDFLIRAGEIWCRQQFDGPEGLCAKRHANREELVAHINSDDGHAPRRAIRLSSNLLNDHHIYFYEDLMKDEEYQDKGRTEAGGNLEQAPAVQARPLSFSTLVINGKRHTWASREENRKKRKVQEDVPLDEEDNLTPRASSMRSRLECPNFTAPQAKKSDRPRSGQQSGPQIQEDPAGLIDLTRDEDPEEHETRVEVLAAIDDMPGATLTPVSMQMEHAQPAEPLADPAIQRPTINRTNVQDSDLLDKQRRRRVQLDLQYQVYQNRLQALELEQEIKEHEKKPRAPVE</sequence>
<evidence type="ECO:0000313" key="4">
    <source>
        <dbReference type="Proteomes" id="UP000225277"/>
    </source>
</evidence>
<gene>
    <name evidence="3" type="ORF">RCC_01790</name>
</gene>
<organism evidence="3 4">
    <name type="scientific">Ramularia collo-cygni</name>
    <dbReference type="NCBI Taxonomy" id="112498"/>
    <lineage>
        <taxon>Eukaryota</taxon>
        <taxon>Fungi</taxon>
        <taxon>Dikarya</taxon>
        <taxon>Ascomycota</taxon>
        <taxon>Pezizomycotina</taxon>
        <taxon>Dothideomycetes</taxon>
        <taxon>Dothideomycetidae</taxon>
        <taxon>Mycosphaerellales</taxon>
        <taxon>Mycosphaerellaceae</taxon>
        <taxon>Ramularia</taxon>
    </lineage>
</organism>
<dbReference type="RefSeq" id="XP_023622844.1">
    <property type="nucleotide sequence ID" value="XM_023767076.1"/>
</dbReference>
<evidence type="ECO:0000256" key="2">
    <source>
        <dbReference type="SAM" id="MobiDB-lite"/>
    </source>
</evidence>
<accession>A0A2D3UN08</accession>
<feature type="coiled-coil region" evidence="1">
    <location>
        <begin position="281"/>
        <end position="317"/>
    </location>
</feature>
<keyword evidence="1" id="KW-0175">Coiled coil</keyword>